<dbReference type="Proteomes" id="UP000678393">
    <property type="component" value="Unassembled WGS sequence"/>
</dbReference>
<keyword evidence="15" id="KW-1185">Reference proteome</keyword>
<gene>
    <name evidence="14" type="ORF">CUNI_LOCUS4766</name>
</gene>
<dbReference type="SUPFAM" id="SSF82171">
    <property type="entry name" value="DPP6 N-terminal domain-like"/>
    <property type="match status" value="1"/>
</dbReference>
<keyword evidence="3" id="KW-0645">Protease</keyword>
<evidence type="ECO:0000313" key="15">
    <source>
        <dbReference type="Proteomes" id="UP000678393"/>
    </source>
</evidence>
<comment type="subcellular location">
    <subcellularLocation>
        <location evidence="11">Endomembrane system</location>
        <topology evidence="11">Single-pass membrane protein</topology>
    </subcellularLocation>
    <subcellularLocation>
        <location evidence="1">Membrane</location>
        <topology evidence="1">Single-pass type II membrane protein</topology>
    </subcellularLocation>
</comment>
<evidence type="ECO:0000256" key="2">
    <source>
        <dbReference type="ARBA" id="ARBA00022438"/>
    </source>
</evidence>
<evidence type="ECO:0000256" key="1">
    <source>
        <dbReference type="ARBA" id="ARBA00004606"/>
    </source>
</evidence>
<evidence type="ECO:0000256" key="9">
    <source>
        <dbReference type="ARBA" id="ARBA00023136"/>
    </source>
</evidence>
<evidence type="ECO:0000256" key="8">
    <source>
        <dbReference type="ARBA" id="ARBA00022989"/>
    </source>
</evidence>
<keyword evidence="6" id="KW-0720">Serine protease</keyword>
<dbReference type="GO" id="GO:0004177">
    <property type="term" value="F:aminopeptidase activity"/>
    <property type="evidence" value="ECO:0007669"/>
    <property type="project" value="UniProtKB-KW"/>
</dbReference>
<accession>A0A8S3YS15</accession>
<dbReference type="Gene3D" id="3.40.50.1820">
    <property type="entry name" value="alpha/beta hydrolase"/>
    <property type="match status" value="1"/>
</dbReference>
<reference evidence="14" key="1">
    <citation type="submission" date="2021-04" db="EMBL/GenBank/DDBJ databases">
        <authorList>
            <consortium name="Molecular Ecology Group"/>
        </authorList>
    </citation>
    <scope>NUCLEOTIDE SEQUENCE</scope>
</reference>
<evidence type="ECO:0000256" key="4">
    <source>
        <dbReference type="ARBA" id="ARBA00022692"/>
    </source>
</evidence>
<evidence type="ECO:0000256" key="5">
    <source>
        <dbReference type="ARBA" id="ARBA00022801"/>
    </source>
</evidence>
<keyword evidence="9" id="KW-0472">Membrane</keyword>
<evidence type="ECO:0000256" key="7">
    <source>
        <dbReference type="ARBA" id="ARBA00022968"/>
    </source>
</evidence>
<feature type="non-terminal residue" evidence="14">
    <location>
        <position position="1"/>
    </location>
</feature>
<evidence type="ECO:0000259" key="12">
    <source>
        <dbReference type="Pfam" id="PF00326"/>
    </source>
</evidence>
<name>A0A8S3YS15_9EUPU</name>
<evidence type="ECO:0000256" key="11">
    <source>
        <dbReference type="ARBA" id="ARBA00037847"/>
    </source>
</evidence>
<keyword evidence="4" id="KW-0812">Transmembrane</keyword>
<keyword evidence="5" id="KW-0378">Hydrolase</keyword>
<evidence type="ECO:0000256" key="6">
    <source>
        <dbReference type="ARBA" id="ARBA00022825"/>
    </source>
</evidence>
<dbReference type="SUPFAM" id="SSF53474">
    <property type="entry name" value="alpha/beta-Hydrolases"/>
    <property type="match status" value="1"/>
</dbReference>
<sequence length="223" mass="25416">KNSPHQLNYLTRGSWEVTKLVGFDEETQRVFFMSPQNDPRRMHMYSVSTHGNDLKCETCNFHEKCQYTQVTMATTGDFYVLECLGPGIPVYSLMTKDGIEVERLENNSAFAEKIAKKALPWIKYEQISLLNGEKLWAKMLLPPVLKVEEILTYPLVLHVYGGPGTQMVTEKYAIDWHTYMTSSREVIYAFVDGRGSSGRGDKFLHSIYKNLGTLEVDDSLKAA</sequence>
<dbReference type="InterPro" id="IPR029058">
    <property type="entry name" value="AB_hydrolase_fold"/>
</dbReference>
<feature type="domain" description="Dipeptidylpeptidase IV N-terminal" evidence="13">
    <location>
        <begin position="8"/>
        <end position="89"/>
    </location>
</feature>
<dbReference type="Pfam" id="PF00326">
    <property type="entry name" value="Peptidase_S9"/>
    <property type="match status" value="1"/>
</dbReference>
<comment type="caution">
    <text evidence="14">The sequence shown here is derived from an EMBL/GenBank/DDBJ whole genome shotgun (WGS) entry which is preliminary data.</text>
</comment>
<dbReference type="GO" id="GO:0008236">
    <property type="term" value="F:serine-type peptidase activity"/>
    <property type="evidence" value="ECO:0007669"/>
    <property type="project" value="UniProtKB-KW"/>
</dbReference>
<keyword evidence="2" id="KW-0031">Aminopeptidase</keyword>
<protein>
    <submittedName>
        <fullName evidence="14">Uncharacterized protein</fullName>
    </submittedName>
</protein>
<dbReference type="PANTHER" id="PTHR11731">
    <property type="entry name" value="PROTEASE FAMILY S9B,C DIPEPTIDYL-PEPTIDASE IV-RELATED"/>
    <property type="match status" value="1"/>
</dbReference>
<dbReference type="InterPro" id="IPR002469">
    <property type="entry name" value="Peptidase_S9B_N"/>
</dbReference>
<dbReference type="AlphaFoldDB" id="A0A8S3YS15"/>
<evidence type="ECO:0000313" key="14">
    <source>
        <dbReference type="EMBL" id="CAG5119208.1"/>
    </source>
</evidence>
<dbReference type="Pfam" id="PF00930">
    <property type="entry name" value="DPPIV_N"/>
    <property type="match status" value="1"/>
</dbReference>
<dbReference type="PANTHER" id="PTHR11731:SF200">
    <property type="entry name" value="DIPEPTIDYL PEPTIDASE 10, ISOFORM B"/>
    <property type="match status" value="1"/>
</dbReference>
<dbReference type="OrthoDB" id="16520at2759"/>
<proteinExistence type="predicted"/>
<evidence type="ECO:0000256" key="3">
    <source>
        <dbReference type="ARBA" id="ARBA00022670"/>
    </source>
</evidence>
<dbReference type="InterPro" id="IPR050278">
    <property type="entry name" value="Serine_Prot_S9B/DPPIV"/>
</dbReference>
<dbReference type="GO" id="GO:0008239">
    <property type="term" value="F:dipeptidyl-peptidase activity"/>
    <property type="evidence" value="ECO:0007669"/>
    <property type="project" value="TreeGrafter"/>
</dbReference>
<keyword evidence="8" id="KW-1133">Transmembrane helix</keyword>
<evidence type="ECO:0000256" key="10">
    <source>
        <dbReference type="ARBA" id="ARBA00023180"/>
    </source>
</evidence>
<dbReference type="InterPro" id="IPR001375">
    <property type="entry name" value="Peptidase_S9_cat"/>
</dbReference>
<feature type="non-terminal residue" evidence="14">
    <location>
        <position position="223"/>
    </location>
</feature>
<keyword evidence="7" id="KW-0735">Signal-anchor</keyword>
<keyword evidence="10" id="KW-0325">Glycoprotein</keyword>
<organism evidence="14 15">
    <name type="scientific">Candidula unifasciata</name>
    <dbReference type="NCBI Taxonomy" id="100452"/>
    <lineage>
        <taxon>Eukaryota</taxon>
        <taxon>Metazoa</taxon>
        <taxon>Spiralia</taxon>
        <taxon>Lophotrochozoa</taxon>
        <taxon>Mollusca</taxon>
        <taxon>Gastropoda</taxon>
        <taxon>Heterobranchia</taxon>
        <taxon>Euthyneura</taxon>
        <taxon>Panpulmonata</taxon>
        <taxon>Eupulmonata</taxon>
        <taxon>Stylommatophora</taxon>
        <taxon>Helicina</taxon>
        <taxon>Helicoidea</taxon>
        <taxon>Geomitridae</taxon>
        <taxon>Candidula</taxon>
    </lineage>
</organism>
<dbReference type="Gene3D" id="2.140.10.30">
    <property type="entry name" value="Dipeptidylpeptidase IV, N-terminal domain"/>
    <property type="match status" value="1"/>
</dbReference>
<dbReference type="EMBL" id="CAJHNH020000668">
    <property type="protein sequence ID" value="CAG5119208.1"/>
    <property type="molecule type" value="Genomic_DNA"/>
</dbReference>
<dbReference type="GO" id="GO:0005886">
    <property type="term" value="C:plasma membrane"/>
    <property type="evidence" value="ECO:0007669"/>
    <property type="project" value="TreeGrafter"/>
</dbReference>
<dbReference type="GO" id="GO:0012505">
    <property type="term" value="C:endomembrane system"/>
    <property type="evidence" value="ECO:0007669"/>
    <property type="project" value="UniProtKB-SubCell"/>
</dbReference>
<evidence type="ECO:0000259" key="13">
    <source>
        <dbReference type="Pfam" id="PF00930"/>
    </source>
</evidence>
<feature type="domain" description="Peptidase S9 prolyl oligopeptidase catalytic" evidence="12">
    <location>
        <begin position="174"/>
        <end position="223"/>
    </location>
</feature>
<dbReference type="GO" id="GO:0006508">
    <property type="term" value="P:proteolysis"/>
    <property type="evidence" value="ECO:0007669"/>
    <property type="project" value="UniProtKB-KW"/>
</dbReference>